<dbReference type="FunFam" id="1.10.630.10:FF:000011">
    <property type="entry name" value="Cytochrome P450 83B1"/>
    <property type="match status" value="1"/>
</dbReference>
<proteinExistence type="inferred from homology"/>
<evidence type="ECO:0000256" key="8">
    <source>
        <dbReference type="PIRSR" id="PIRSR602401-1"/>
    </source>
</evidence>
<gene>
    <name evidence="11" type="primary">LOC109713015</name>
</gene>
<organism evidence="10 11">
    <name type="scientific">Ananas comosus</name>
    <name type="common">Pineapple</name>
    <name type="synonym">Ananas ananas</name>
    <dbReference type="NCBI Taxonomy" id="4615"/>
    <lineage>
        <taxon>Eukaryota</taxon>
        <taxon>Viridiplantae</taxon>
        <taxon>Streptophyta</taxon>
        <taxon>Embryophyta</taxon>
        <taxon>Tracheophyta</taxon>
        <taxon>Spermatophyta</taxon>
        <taxon>Magnoliopsida</taxon>
        <taxon>Liliopsida</taxon>
        <taxon>Poales</taxon>
        <taxon>Bromeliaceae</taxon>
        <taxon>Bromelioideae</taxon>
        <taxon>Ananas</taxon>
    </lineage>
</organism>
<dbReference type="PANTHER" id="PTHR47955">
    <property type="entry name" value="CYTOCHROME P450 FAMILY 71 PROTEIN"/>
    <property type="match status" value="1"/>
</dbReference>
<dbReference type="PRINTS" id="PR00385">
    <property type="entry name" value="P450"/>
</dbReference>
<dbReference type="PANTHER" id="PTHR47955:SF19">
    <property type="entry name" value="CYTOCHROME P450 71A9-LIKE ISOFORM X1"/>
    <property type="match status" value="1"/>
</dbReference>
<dbReference type="InterPro" id="IPR017972">
    <property type="entry name" value="Cyt_P450_CS"/>
</dbReference>
<dbReference type="Pfam" id="PF00067">
    <property type="entry name" value="p450"/>
    <property type="match status" value="1"/>
</dbReference>
<evidence type="ECO:0000256" key="1">
    <source>
        <dbReference type="ARBA" id="ARBA00001971"/>
    </source>
</evidence>
<dbReference type="InterPro" id="IPR036396">
    <property type="entry name" value="Cyt_P450_sf"/>
</dbReference>
<dbReference type="SUPFAM" id="SSF48264">
    <property type="entry name" value="Cytochrome P450"/>
    <property type="match status" value="1"/>
</dbReference>
<dbReference type="Gene3D" id="1.10.630.10">
    <property type="entry name" value="Cytochrome P450"/>
    <property type="match status" value="1"/>
</dbReference>
<dbReference type="OrthoDB" id="1470350at2759"/>
<evidence type="ECO:0000256" key="3">
    <source>
        <dbReference type="ARBA" id="ARBA00022617"/>
    </source>
</evidence>
<evidence type="ECO:0000256" key="6">
    <source>
        <dbReference type="ARBA" id="ARBA00023004"/>
    </source>
</evidence>
<evidence type="ECO:0000313" key="11">
    <source>
        <dbReference type="RefSeq" id="XP_020092516.1"/>
    </source>
</evidence>
<dbReference type="PRINTS" id="PR00463">
    <property type="entry name" value="EP450I"/>
</dbReference>
<dbReference type="Proteomes" id="UP000515123">
    <property type="component" value="Linkage group 7"/>
</dbReference>
<comment type="cofactor">
    <cofactor evidence="1 8">
        <name>heme</name>
        <dbReference type="ChEBI" id="CHEBI:30413"/>
    </cofactor>
</comment>
<dbReference type="GO" id="GO:0005506">
    <property type="term" value="F:iron ion binding"/>
    <property type="evidence" value="ECO:0007669"/>
    <property type="project" value="InterPro"/>
</dbReference>
<protein>
    <submittedName>
        <fullName evidence="11">Cytochrome P450 71A1-like</fullName>
    </submittedName>
</protein>
<keyword evidence="10" id="KW-1185">Reference proteome</keyword>
<dbReference type="CDD" id="cd11072">
    <property type="entry name" value="CYP71-like"/>
    <property type="match status" value="1"/>
</dbReference>
<evidence type="ECO:0000256" key="2">
    <source>
        <dbReference type="ARBA" id="ARBA00010617"/>
    </source>
</evidence>
<dbReference type="PROSITE" id="PS00086">
    <property type="entry name" value="CYTOCHROME_P450"/>
    <property type="match status" value="1"/>
</dbReference>
<keyword evidence="7 9" id="KW-0503">Monooxygenase</keyword>
<dbReference type="GO" id="GO:0016705">
    <property type="term" value="F:oxidoreductase activity, acting on paired donors, with incorporation or reduction of molecular oxygen"/>
    <property type="evidence" value="ECO:0007669"/>
    <property type="project" value="InterPro"/>
</dbReference>
<evidence type="ECO:0000256" key="9">
    <source>
        <dbReference type="RuleBase" id="RU000461"/>
    </source>
</evidence>
<evidence type="ECO:0000256" key="7">
    <source>
        <dbReference type="ARBA" id="ARBA00023033"/>
    </source>
</evidence>
<dbReference type="GeneID" id="109713015"/>
<feature type="binding site" description="axial binding residue" evidence="8">
    <location>
        <position position="457"/>
    </location>
    <ligand>
        <name>heme</name>
        <dbReference type="ChEBI" id="CHEBI:30413"/>
    </ligand>
    <ligandPart>
        <name>Fe</name>
        <dbReference type="ChEBI" id="CHEBI:18248"/>
    </ligandPart>
</feature>
<dbReference type="InterPro" id="IPR002401">
    <property type="entry name" value="Cyt_P450_E_grp-I"/>
</dbReference>
<dbReference type="GO" id="GO:0004497">
    <property type="term" value="F:monooxygenase activity"/>
    <property type="evidence" value="ECO:0007669"/>
    <property type="project" value="UniProtKB-KW"/>
</dbReference>
<name>A0A6P5F8L1_ANACO</name>
<evidence type="ECO:0000313" key="10">
    <source>
        <dbReference type="Proteomes" id="UP000515123"/>
    </source>
</evidence>
<dbReference type="RefSeq" id="XP_020092516.1">
    <property type="nucleotide sequence ID" value="XM_020236927.1"/>
</dbReference>
<sequence length="514" mass="57394">MSPLTLSLHLLSPPSMITSLLFILFLLLLLHHAITPYFSKKLSCPPPSPRGLPILGNLHQLGPLPHRTLHGMSLRHGPLLLLKLGHVPALIASSVDTAREVLKTQDNLFASRPSLKVPATLFYDNKDIAFAPYGDYWRQVKKLSVLHLMSSKMVDSFKLIREQEVALLVAAIARASASRSTVNMSELFASLSKHIISRVIVGKPSREEEWDSVLHLMIQECSLMLGSFHVGDYFPALSWAGKLTGLDAKLKTTMATASDILEAIIEQRLARSRDHGDHHDREPECFVDVLLSAVKDNTMGVSFGKENIKAIVTDLFGAGTDSTYIVMEWTMAELVRNPKAMKKLKEEIRGIVGSNPTVSEEDLASMPYLKAVIKETLRLHPPGPLLVPRELMQDTKMQGYDIPKKTRVFVNVWAIGRDPGVWEDPEEFKPERFFGNSIDFKGQDYELLPFGGGRRVCPGIGFAVVVLELALANVVHRFDWELPNEKRGEELDMDEVFGQTVRRKNSLQLVAKPC</sequence>
<keyword evidence="6 8" id="KW-0408">Iron</keyword>
<dbReference type="InterPro" id="IPR001128">
    <property type="entry name" value="Cyt_P450"/>
</dbReference>
<dbReference type="AlphaFoldDB" id="A0A6P5F8L1"/>
<evidence type="ECO:0000256" key="4">
    <source>
        <dbReference type="ARBA" id="ARBA00022723"/>
    </source>
</evidence>
<accession>A0A6P5F8L1</accession>
<reference evidence="10" key="1">
    <citation type="journal article" date="2015" name="Nat. Genet.">
        <title>The pineapple genome and the evolution of CAM photosynthesis.</title>
        <authorList>
            <person name="Ming R."/>
            <person name="VanBuren R."/>
            <person name="Wai C.M."/>
            <person name="Tang H."/>
            <person name="Schatz M.C."/>
            <person name="Bowers J.E."/>
            <person name="Lyons E."/>
            <person name="Wang M.L."/>
            <person name="Chen J."/>
            <person name="Biggers E."/>
            <person name="Zhang J."/>
            <person name="Huang L."/>
            <person name="Zhang L."/>
            <person name="Miao W."/>
            <person name="Zhang J."/>
            <person name="Ye Z."/>
            <person name="Miao C."/>
            <person name="Lin Z."/>
            <person name="Wang H."/>
            <person name="Zhou H."/>
            <person name="Yim W.C."/>
            <person name="Priest H.D."/>
            <person name="Zheng C."/>
            <person name="Woodhouse M."/>
            <person name="Edger P.P."/>
            <person name="Guyot R."/>
            <person name="Guo H.B."/>
            <person name="Guo H."/>
            <person name="Zheng G."/>
            <person name="Singh R."/>
            <person name="Sharma A."/>
            <person name="Min X."/>
            <person name="Zheng Y."/>
            <person name="Lee H."/>
            <person name="Gurtowski J."/>
            <person name="Sedlazeck F.J."/>
            <person name="Harkess A."/>
            <person name="McKain M.R."/>
            <person name="Liao Z."/>
            <person name="Fang J."/>
            <person name="Liu J."/>
            <person name="Zhang X."/>
            <person name="Zhang Q."/>
            <person name="Hu W."/>
            <person name="Qin Y."/>
            <person name="Wang K."/>
            <person name="Chen L.Y."/>
            <person name="Shirley N."/>
            <person name="Lin Y.R."/>
            <person name="Liu L.Y."/>
            <person name="Hernandez A.G."/>
            <person name="Wright C.L."/>
            <person name="Bulone V."/>
            <person name="Tuskan G.A."/>
            <person name="Heath K."/>
            <person name="Zee F."/>
            <person name="Moore P.H."/>
            <person name="Sunkar R."/>
            <person name="Leebens-Mack J.H."/>
            <person name="Mockler T."/>
            <person name="Bennetzen J.L."/>
            <person name="Freeling M."/>
            <person name="Sankoff D."/>
            <person name="Paterson A.H."/>
            <person name="Zhu X."/>
            <person name="Yang X."/>
            <person name="Smith J.A."/>
            <person name="Cushman J.C."/>
            <person name="Paull R.E."/>
            <person name="Yu Q."/>
        </authorList>
    </citation>
    <scope>NUCLEOTIDE SEQUENCE [LARGE SCALE GENOMIC DNA]</scope>
    <source>
        <strain evidence="10">cv. F153</strain>
    </source>
</reference>
<dbReference type="GO" id="GO:0020037">
    <property type="term" value="F:heme binding"/>
    <property type="evidence" value="ECO:0007669"/>
    <property type="project" value="InterPro"/>
</dbReference>
<keyword evidence="4 8" id="KW-0479">Metal-binding</keyword>
<evidence type="ECO:0000256" key="5">
    <source>
        <dbReference type="ARBA" id="ARBA00023002"/>
    </source>
</evidence>
<keyword evidence="5 9" id="KW-0560">Oxidoreductase</keyword>
<comment type="similarity">
    <text evidence="2 9">Belongs to the cytochrome P450 family.</text>
</comment>
<reference evidence="11" key="2">
    <citation type="submission" date="2025-08" db="UniProtKB">
        <authorList>
            <consortium name="RefSeq"/>
        </authorList>
    </citation>
    <scope>IDENTIFICATION</scope>
</reference>
<keyword evidence="3 8" id="KW-0349">Heme</keyword>